<dbReference type="SUPFAM" id="SSF55874">
    <property type="entry name" value="ATPase domain of HSP90 chaperone/DNA topoisomerase II/histidine kinase"/>
    <property type="match status" value="1"/>
</dbReference>
<evidence type="ECO:0000256" key="6">
    <source>
        <dbReference type="ARBA" id="ARBA00022741"/>
    </source>
</evidence>
<dbReference type="InterPro" id="IPR004358">
    <property type="entry name" value="Sig_transdc_His_kin-like_C"/>
</dbReference>
<dbReference type="InterPro" id="IPR000014">
    <property type="entry name" value="PAS"/>
</dbReference>
<dbReference type="GO" id="GO:0005886">
    <property type="term" value="C:plasma membrane"/>
    <property type="evidence" value="ECO:0007669"/>
    <property type="project" value="UniProtKB-SubCell"/>
</dbReference>
<evidence type="ECO:0000256" key="9">
    <source>
        <dbReference type="ARBA" id="ARBA00023012"/>
    </source>
</evidence>
<name>A0A369URN9_9GAMM</name>
<dbReference type="GO" id="GO:0000155">
    <property type="term" value="F:phosphorelay sensor kinase activity"/>
    <property type="evidence" value="ECO:0007669"/>
    <property type="project" value="InterPro"/>
</dbReference>
<dbReference type="FunFam" id="3.30.565.10:FF:000010">
    <property type="entry name" value="Sensor histidine kinase RcsC"/>
    <property type="match status" value="1"/>
</dbReference>
<dbReference type="Proteomes" id="UP000253782">
    <property type="component" value="Unassembled WGS sequence"/>
</dbReference>
<dbReference type="InterPro" id="IPR013656">
    <property type="entry name" value="PAS_4"/>
</dbReference>
<feature type="transmembrane region" description="Helical" evidence="14">
    <location>
        <begin position="23"/>
        <end position="47"/>
    </location>
</feature>
<dbReference type="InterPro" id="IPR001789">
    <property type="entry name" value="Sig_transdc_resp-reg_receiver"/>
</dbReference>
<evidence type="ECO:0000256" key="7">
    <source>
        <dbReference type="ARBA" id="ARBA00022777"/>
    </source>
</evidence>
<keyword evidence="14" id="KW-0812">Transmembrane</keyword>
<dbReference type="PROSITE" id="PS50112">
    <property type="entry name" value="PAS"/>
    <property type="match status" value="2"/>
</dbReference>
<evidence type="ECO:0000256" key="3">
    <source>
        <dbReference type="ARBA" id="ARBA00012438"/>
    </source>
</evidence>
<keyword evidence="8" id="KW-0067">ATP-binding</keyword>
<evidence type="ECO:0000256" key="5">
    <source>
        <dbReference type="ARBA" id="ARBA00022679"/>
    </source>
</evidence>
<dbReference type="Gene3D" id="3.30.450.20">
    <property type="entry name" value="PAS domain"/>
    <property type="match status" value="2"/>
</dbReference>
<evidence type="ECO:0000259" key="16">
    <source>
        <dbReference type="PROSITE" id="PS50110"/>
    </source>
</evidence>
<dbReference type="EMBL" id="QQAH01000001">
    <property type="protein sequence ID" value="RDD83326.1"/>
    <property type="molecule type" value="Genomic_DNA"/>
</dbReference>
<dbReference type="FunFam" id="1.10.287.130:FF:000002">
    <property type="entry name" value="Two-component osmosensing histidine kinase"/>
    <property type="match status" value="1"/>
</dbReference>
<keyword evidence="7" id="KW-0418">Kinase</keyword>
<dbReference type="EC" id="2.7.13.3" evidence="3"/>
<keyword evidence="9" id="KW-0902">Two-component regulatory system</keyword>
<comment type="subunit">
    <text evidence="10">At low DSF concentrations, interacts with RpfF.</text>
</comment>
<evidence type="ECO:0000256" key="2">
    <source>
        <dbReference type="ARBA" id="ARBA00004429"/>
    </source>
</evidence>
<feature type="modified residue" description="4-aspartylphosphate" evidence="13">
    <location>
        <position position="770"/>
    </location>
</feature>
<keyword evidence="6" id="KW-0547">Nucleotide-binding</keyword>
<dbReference type="InterPro" id="IPR036890">
    <property type="entry name" value="HATPase_C_sf"/>
</dbReference>
<dbReference type="InterPro" id="IPR011006">
    <property type="entry name" value="CheY-like_superfamily"/>
</dbReference>
<dbReference type="InterPro" id="IPR003594">
    <property type="entry name" value="HATPase_dom"/>
</dbReference>
<dbReference type="PRINTS" id="PR00344">
    <property type="entry name" value="BCTRLSENSOR"/>
</dbReference>
<gene>
    <name evidence="19" type="ORF">DVJ77_01695</name>
</gene>
<feature type="domain" description="Histidine kinase" evidence="15">
    <location>
        <begin position="350"/>
        <end position="571"/>
    </location>
</feature>
<evidence type="ECO:0000256" key="1">
    <source>
        <dbReference type="ARBA" id="ARBA00000085"/>
    </source>
</evidence>
<comment type="subcellular location">
    <subcellularLocation>
        <location evidence="2">Cell inner membrane</location>
        <topology evidence="2">Multi-pass membrane protein</topology>
    </subcellularLocation>
</comment>
<dbReference type="Pfam" id="PF00512">
    <property type="entry name" value="HisKA"/>
    <property type="match status" value="1"/>
</dbReference>
<feature type="domain" description="HPt" evidence="18">
    <location>
        <begin position="868"/>
        <end position="960"/>
    </location>
</feature>
<dbReference type="InterPro" id="IPR005467">
    <property type="entry name" value="His_kinase_dom"/>
</dbReference>
<dbReference type="NCBIfam" id="TIGR00229">
    <property type="entry name" value="sensory_box"/>
    <property type="match status" value="1"/>
</dbReference>
<dbReference type="GO" id="GO:0005524">
    <property type="term" value="F:ATP binding"/>
    <property type="evidence" value="ECO:0007669"/>
    <property type="project" value="UniProtKB-KW"/>
</dbReference>
<dbReference type="PROSITE" id="PS50894">
    <property type="entry name" value="HPT"/>
    <property type="match status" value="1"/>
</dbReference>
<proteinExistence type="predicted"/>
<feature type="modified residue" description="Phosphohistidine" evidence="12">
    <location>
        <position position="907"/>
    </location>
</feature>
<dbReference type="Pfam" id="PF02518">
    <property type="entry name" value="HATPase_c"/>
    <property type="match status" value="1"/>
</dbReference>
<feature type="domain" description="PAS" evidence="17">
    <location>
        <begin position="198"/>
        <end position="279"/>
    </location>
</feature>
<dbReference type="CDD" id="cd17546">
    <property type="entry name" value="REC_hyHK_CKI1_RcsC-like"/>
    <property type="match status" value="1"/>
</dbReference>
<feature type="domain" description="PAS" evidence="17">
    <location>
        <begin position="63"/>
        <end position="111"/>
    </location>
</feature>
<dbReference type="CDD" id="cd00130">
    <property type="entry name" value="PAS"/>
    <property type="match status" value="1"/>
</dbReference>
<dbReference type="Pfam" id="PF00072">
    <property type="entry name" value="Response_reg"/>
    <property type="match status" value="1"/>
</dbReference>
<dbReference type="OrthoDB" id="9797243at2"/>
<dbReference type="Gene3D" id="3.30.565.10">
    <property type="entry name" value="Histidine kinase-like ATPase, C-terminal domain"/>
    <property type="match status" value="1"/>
</dbReference>
<sequence length="960" mass="106312">MAINVMIGTLLARIDLGALPTSLAVITLAALLTVTASLALLVLWLAYRERSKATRASLHLLAQEATLRAWLDALPMPIIIKDQDGAYLRVNHACQRELGIGAATAIGKTSLELPDHRLSGPDGAPLTHQQLHEFSLEAVRADREYRTELAYLDDEGQPKFGLWIDRPVHRADGSVSGSISSLLDITTYREIAQHARASEQNLREVTQHIPVVIFIVNRGLDRLRRLTFLAGDLRALFGLDQRDLVETDNVLHDWPFQDRIHPEDRDQLKQVIRGARQRPQAQSLDFRAYGEEGLRWIHLAMAPQALADGSVQWTGYFIDTTRINTHNDALRAARDAAERASKAKADFLATMSHEIRTPMNGVIGMLELLSHTELNDEQHELLHAVEDSAGVLLQVLNDVLDFSKIEAGDLRLDNEPFNARTLIDNVVSMMAAHMHKKGLRIQVAVDAALADRLNGDSVRIRQILLNLLNNAGKFTEHGGVTVKLRVLGDNGTHQRLRLSVTDTGIGIAEDKQARLFTPFVQAESWTTRRHGGTGLGLAICRHLVQLMGGSIELTSQLGVGTTVTVELRLPVDRREVDAPPGLAGRHVIVRLSSTETAMALTAYLTALGLTTEQIPPSQTLRTGISANILFLDEDDDVSQSQVAAQAVLVSERAGTPTSTESAGGNGRLILNANPLKWQAVMRTCMLALEPLHQPVRQVMPNYPDADVLEGDHLRHLPTHGRILIAEDHHISQQLIRRQLMLLGWSCDVVGTGKAAYEALQKDDYAMLITDCQMPVMNGYELAIAWRQYEDEDGKQTRMPILAMTANALSGEMERCREAGMDDYISKPVQLRVLEEKLALWMPRPSAGDALPDLADTAATDFWSPESDLLGLRDDMLPVLIESTQTDLDHLQQAVSADDTHEAIQRLHRILGALQLFSDDPMLNEGRQWLGRLHGEQGKAYLQQLPPYIEALHRLLDTLKP</sequence>
<keyword evidence="5" id="KW-0808">Transferase</keyword>
<dbReference type="SUPFAM" id="SSF52172">
    <property type="entry name" value="CheY-like"/>
    <property type="match status" value="1"/>
</dbReference>
<evidence type="ECO:0000256" key="12">
    <source>
        <dbReference type="PROSITE-ProRule" id="PRU00110"/>
    </source>
</evidence>
<evidence type="ECO:0000313" key="19">
    <source>
        <dbReference type="EMBL" id="RDD83326.1"/>
    </source>
</evidence>
<evidence type="ECO:0000256" key="14">
    <source>
        <dbReference type="SAM" id="Phobius"/>
    </source>
</evidence>
<evidence type="ECO:0000256" key="11">
    <source>
        <dbReference type="ARBA" id="ARBA00068150"/>
    </source>
</evidence>
<dbReference type="InterPro" id="IPR036641">
    <property type="entry name" value="HPT_dom_sf"/>
</dbReference>
<dbReference type="InterPro" id="IPR035965">
    <property type="entry name" value="PAS-like_dom_sf"/>
</dbReference>
<dbReference type="CDD" id="cd16922">
    <property type="entry name" value="HATPase_EvgS-ArcB-TorS-like"/>
    <property type="match status" value="1"/>
</dbReference>
<reference evidence="19 20" key="1">
    <citation type="submission" date="2018-07" db="EMBL/GenBank/DDBJ databases">
        <title>Dyella tabacisoli L4-6T, whole genome shotgun sequence.</title>
        <authorList>
            <person name="Zhou X.-K."/>
            <person name="Li W.-J."/>
            <person name="Duan Y.-Q."/>
        </authorList>
    </citation>
    <scope>NUCLEOTIDE SEQUENCE [LARGE SCALE GENOMIC DNA]</scope>
    <source>
        <strain evidence="19 20">L4-6</strain>
    </source>
</reference>
<keyword evidence="14" id="KW-1133">Transmembrane helix</keyword>
<evidence type="ECO:0000256" key="4">
    <source>
        <dbReference type="ARBA" id="ARBA00022553"/>
    </source>
</evidence>
<dbReference type="Pfam" id="PF08448">
    <property type="entry name" value="PAS_4"/>
    <property type="match status" value="1"/>
</dbReference>
<dbReference type="Gene3D" id="1.10.287.130">
    <property type="match status" value="1"/>
</dbReference>
<dbReference type="PROSITE" id="PS50110">
    <property type="entry name" value="RESPONSE_REGULATORY"/>
    <property type="match status" value="1"/>
</dbReference>
<feature type="domain" description="Response regulatory" evidence="16">
    <location>
        <begin position="721"/>
        <end position="841"/>
    </location>
</feature>
<dbReference type="PANTHER" id="PTHR45339">
    <property type="entry name" value="HYBRID SIGNAL TRANSDUCTION HISTIDINE KINASE J"/>
    <property type="match status" value="1"/>
</dbReference>
<dbReference type="InterPro" id="IPR036097">
    <property type="entry name" value="HisK_dim/P_sf"/>
</dbReference>
<evidence type="ECO:0000259" key="17">
    <source>
        <dbReference type="PROSITE" id="PS50112"/>
    </source>
</evidence>
<keyword evidence="20" id="KW-1185">Reference proteome</keyword>
<dbReference type="SUPFAM" id="SSF47384">
    <property type="entry name" value="Homodimeric domain of signal transducing histidine kinase"/>
    <property type="match status" value="1"/>
</dbReference>
<evidence type="ECO:0000256" key="8">
    <source>
        <dbReference type="ARBA" id="ARBA00022840"/>
    </source>
</evidence>
<comment type="caution">
    <text evidence="19">The sequence shown here is derived from an EMBL/GenBank/DDBJ whole genome shotgun (WGS) entry which is preliminary data.</text>
</comment>
<dbReference type="PANTHER" id="PTHR45339:SF5">
    <property type="entry name" value="HISTIDINE KINASE"/>
    <property type="match status" value="1"/>
</dbReference>
<dbReference type="CDD" id="cd00082">
    <property type="entry name" value="HisKA"/>
    <property type="match status" value="1"/>
</dbReference>
<dbReference type="AlphaFoldDB" id="A0A369URN9"/>
<dbReference type="SUPFAM" id="SSF47226">
    <property type="entry name" value="Histidine-containing phosphotransfer domain, HPT domain"/>
    <property type="match status" value="1"/>
</dbReference>
<dbReference type="InterPro" id="IPR003661">
    <property type="entry name" value="HisK_dim/P_dom"/>
</dbReference>
<dbReference type="SUPFAM" id="SSF55785">
    <property type="entry name" value="PYP-like sensor domain (PAS domain)"/>
    <property type="match status" value="2"/>
</dbReference>
<dbReference type="SMART" id="SM00091">
    <property type="entry name" value="PAS"/>
    <property type="match status" value="2"/>
</dbReference>
<dbReference type="SMART" id="SM00448">
    <property type="entry name" value="REC"/>
    <property type="match status" value="1"/>
</dbReference>
<evidence type="ECO:0000259" key="18">
    <source>
        <dbReference type="PROSITE" id="PS50894"/>
    </source>
</evidence>
<dbReference type="InterPro" id="IPR008207">
    <property type="entry name" value="Sig_transdc_His_kin_Hpt_dom"/>
</dbReference>
<protein>
    <recommendedName>
        <fullName evidence="11">Sensory/regulatory protein RpfC</fullName>
        <ecNumber evidence="3">2.7.13.3</ecNumber>
    </recommendedName>
</protein>
<evidence type="ECO:0000256" key="13">
    <source>
        <dbReference type="PROSITE-ProRule" id="PRU00169"/>
    </source>
</evidence>
<dbReference type="SMART" id="SM00388">
    <property type="entry name" value="HisKA"/>
    <property type="match status" value="1"/>
</dbReference>
<dbReference type="RefSeq" id="WP_114843717.1">
    <property type="nucleotide sequence ID" value="NZ_JBHSPE010000001.1"/>
</dbReference>
<evidence type="ECO:0000313" key="20">
    <source>
        <dbReference type="Proteomes" id="UP000253782"/>
    </source>
</evidence>
<evidence type="ECO:0000256" key="10">
    <source>
        <dbReference type="ARBA" id="ARBA00064003"/>
    </source>
</evidence>
<dbReference type="SMART" id="SM00387">
    <property type="entry name" value="HATPase_c"/>
    <property type="match status" value="1"/>
</dbReference>
<keyword evidence="4 13" id="KW-0597">Phosphoprotein</keyword>
<dbReference type="Gene3D" id="3.40.50.2300">
    <property type="match status" value="1"/>
</dbReference>
<evidence type="ECO:0000259" key="15">
    <source>
        <dbReference type="PROSITE" id="PS50109"/>
    </source>
</evidence>
<dbReference type="PROSITE" id="PS50109">
    <property type="entry name" value="HIS_KIN"/>
    <property type="match status" value="1"/>
</dbReference>
<keyword evidence="14" id="KW-0472">Membrane</keyword>
<comment type="catalytic activity">
    <reaction evidence="1">
        <text>ATP + protein L-histidine = ADP + protein N-phospho-L-histidine.</text>
        <dbReference type="EC" id="2.7.13.3"/>
    </reaction>
</comment>
<accession>A0A369URN9</accession>
<organism evidence="19 20">
    <name type="scientific">Dyella tabacisoli</name>
    <dbReference type="NCBI Taxonomy" id="2282381"/>
    <lineage>
        <taxon>Bacteria</taxon>
        <taxon>Pseudomonadati</taxon>
        <taxon>Pseudomonadota</taxon>
        <taxon>Gammaproteobacteria</taxon>
        <taxon>Lysobacterales</taxon>
        <taxon>Rhodanobacteraceae</taxon>
        <taxon>Dyella</taxon>
    </lineage>
</organism>